<proteinExistence type="inferred from homology"/>
<accession>A0A1C4BNW7</accession>
<dbReference type="GO" id="GO:0005829">
    <property type="term" value="C:cytosol"/>
    <property type="evidence" value="ECO:0007669"/>
    <property type="project" value="TreeGrafter"/>
</dbReference>
<dbReference type="EMBL" id="FMAR01000003">
    <property type="protein sequence ID" value="SCC08520.1"/>
    <property type="molecule type" value="Genomic_DNA"/>
</dbReference>
<dbReference type="HAMAP" id="MF_00758">
    <property type="entry name" value="UPF0301"/>
    <property type="match status" value="1"/>
</dbReference>
<keyword evidence="4" id="KW-1185">Reference proteome</keyword>
<dbReference type="Proteomes" id="UP000242818">
    <property type="component" value="Unassembled WGS sequence"/>
</dbReference>
<evidence type="ECO:0000256" key="1">
    <source>
        <dbReference type="ARBA" id="ARBA00009600"/>
    </source>
</evidence>
<dbReference type="PANTHER" id="PTHR30327">
    <property type="entry name" value="UNCHARACTERIZED PROTEIN YQGE"/>
    <property type="match status" value="1"/>
</dbReference>
<dbReference type="RefSeq" id="WP_089710517.1">
    <property type="nucleotide sequence ID" value="NZ_FMAR01000003.1"/>
</dbReference>
<dbReference type="InterPro" id="IPR003774">
    <property type="entry name" value="AlgH-like"/>
</dbReference>
<sequence>MSSNLMPGTLLIADPFLKDPNFARTVVLLCEHQEEQGSFGFVINKLFEQTLSELIPDISLPNIPVYFGGPVQLDTIHFVHELPHLIEGSMQLRPGIHWGGRFDQVVTLINSGQIDPGKIKFFIGYSGWNTGQLQQELKEKSWILSEGNARLIFKEAEQDIWKVSLRNMGQDFAMMANFPIDPSLN</sequence>
<dbReference type="STRING" id="1335309.GA0116948_103189"/>
<dbReference type="Pfam" id="PF02622">
    <property type="entry name" value="DUF179"/>
    <property type="match status" value="1"/>
</dbReference>
<protein>
    <recommendedName>
        <fullName evidence="2">UPF0301 protein GA0116948_103189</fullName>
    </recommendedName>
</protein>
<dbReference type="SUPFAM" id="SSF143456">
    <property type="entry name" value="VC0467-like"/>
    <property type="match status" value="1"/>
</dbReference>
<dbReference type="AlphaFoldDB" id="A0A1C4BNW7"/>
<evidence type="ECO:0000256" key="2">
    <source>
        <dbReference type="HAMAP-Rule" id="MF_00758"/>
    </source>
</evidence>
<dbReference type="PANTHER" id="PTHR30327:SF1">
    <property type="entry name" value="UPF0301 PROTEIN YQGE"/>
    <property type="match status" value="1"/>
</dbReference>
<evidence type="ECO:0000313" key="4">
    <source>
        <dbReference type="Proteomes" id="UP000242818"/>
    </source>
</evidence>
<reference evidence="3 4" key="1">
    <citation type="submission" date="2016-08" db="EMBL/GenBank/DDBJ databases">
        <authorList>
            <person name="Seilhamer J.J."/>
        </authorList>
    </citation>
    <scope>NUCLEOTIDE SEQUENCE [LARGE SCALE GENOMIC DNA]</scope>
    <source>
        <strain evidence="3 4">A37T2</strain>
    </source>
</reference>
<name>A0A1C4BNW7_9BACT</name>
<organism evidence="3 4">
    <name type="scientific">Chitinophaga costaii</name>
    <dbReference type="NCBI Taxonomy" id="1335309"/>
    <lineage>
        <taxon>Bacteria</taxon>
        <taxon>Pseudomonadati</taxon>
        <taxon>Bacteroidota</taxon>
        <taxon>Chitinophagia</taxon>
        <taxon>Chitinophagales</taxon>
        <taxon>Chitinophagaceae</taxon>
        <taxon>Chitinophaga</taxon>
    </lineage>
</organism>
<gene>
    <name evidence="3" type="ORF">GA0116948_103189</name>
</gene>
<dbReference type="OrthoDB" id="9807486at2"/>
<evidence type="ECO:0000313" key="3">
    <source>
        <dbReference type="EMBL" id="SCC08520.1"/>
    </source>
</evidence>
<dbReference type="Gene3D" id="3.40.1740.10">
    <property type="entry name" value="VC0467-like"/>
    <property type="match status" value="1"/>
</dbReference>
<comment type="similarity">
    <text evidence="1 2">Belongs to the UPF0301 (AlgH) family.</text>
</comment>